<gene>
    <name evidence="1" type="ORF">AB675_11985</name>
</gene>
<dbReference type="Proteomes" id="UP000038010">
    <property type="component" value="Unassembled WGS sequence"/>
</dbReference>
<protein>
    <recommendedName>
        <fullName evidence="3">Transcription factor domain-containing protein</fullName>
    </recommendedName>
</protein>
<evidence type="ECO:0000313" key="2">
    <source>
        <dbReference type="Proteomes" id="UP000038010"/>
    </source>
</evidence>
<dbReference type="GeneID" id="28732759"/>
<dbReference type="EMBL" id="LFJN01000019">
    <property type="protein sequence ID" value="KPI38370.1"/>
    <property type="molecule type" value="Genomic_DNA"/>
</dbReference>
<dbReference type="RefSeq" id="XP_017998333.1">
    <property type="nucleotide sequence ID" value="XM_018140878.1"/>
</dbReference>
<evidence type="ECO:0008006" key="3">
    <source>
        <dbReference type="Google" id="ProtNLM"/>
    </source>
</evidence>
<dbReference type="VEuPathDB" id="FungiDB:AB675_11985"/>
<dbReference type="PANTHER" id="PTHR37540">
    <property type="entry name" value="TRANSCRIPTION FACTOR (ACR-2), PUTATIVE-RELATED-RELATED"/>
    <property type="match status" value="1"/>
</dbReference>
<dbReference type="AlphaFoldDB" id="A0A0N1H219"/>
<proteinExistence type="predicted"/>
<reference evidence="1 2" key="1">
    <citation type="submission" date="2015-06" db="EMBL/GenBank/DDBJ databases">
        <title>Draft genome of the ant-associated black yeast Phialophora attae CBS 131958.</title>
        <authorList>
            <person name="Moreno L.F."/>
            <person name="Stielow B.J."/>
            <person name="de Hoog S."/>
            <person name="Vicente V.A."/>
            <person name="Weiss V.A."/>
            <person name="de Vries M."/>
            <person name="Cruz L.M."/>
            <person name="Souza E.M."/>
        </authorList>
    </citation>
    <scope>NUCLEOTIDE SEQUENCE [LARGE SCALE GENOMIC DNA]</scope>
    <source>
        <strain evidence="1 2">CBS 131958</strain>
    </source>
</reference>
<organism evidence="1 2">
    <name type="scientific">Cyphellophora attinorum</name>
    <dbReference type="NCBI Taxonomy" id="1664694"/>
    <lineage>
        <taxon>Eukaryota</taxon>
        <taxon>Fungi</taxon>
        <taxon>Dikarya</taxon>
        <taxon>Ascomycota</taxon>
        <taxon>Pezizomycotina</taxon>
        <taxon>Eurotiomycetes</taxon>
        <taxon>Chaetothyriomycetidae</taxon>
        <taxon>Chaetothyriales</taxon>
        <taxon>Cyphellophoraceae</taxon>
        <taxon>Cyphellophora</taxon>
    </lineage>
</organism>
<name>A0A0N1H219_9EURO</name>
<dbReference type="PANTHER" id="PTHR37540:SF5">
    <property type="entry name" value="TRANSCRIPTION FACTOR DOMAIN-CONTAINING PROTEIN"/>
    <property type="match status" value="1"/>
</dbReference>
<keyword evidence="2" id="KW-1185">Reference proteome</keyword>
<sequence>MAAIDDSPVLGRRKMRLKRQALSTLRESLELAEGTTTRESSINALMCLTIAALCKGEAQQVEIHGSQIRSMVQALEADGDSDSLAILTTRMCRVFFFDNFTALLAGRKIICSQDWLPTQMRSMIRAQEPTVNKLRGDSTTQSTPGAPFSQALIDVFHDWRTVLTVYGGPAAEKNNVDPVSAFYLSFGTSHRLFDQVVDILQQEVSRSRSPSRDPIQFQIRNAEVMLAATLLMQLSILQHIVQPVGEVCYSNGTIHLLRDLLRPTIANNRQTRVLQEAQLWALYACACWEITYLHNAPRGKWQPWFVGALRRKAIAMGIETWDQGQELFEQYWPTKLMAPDGAQWFDDLLLEGHVQPQVRGRYGHCCWQPACALRPTSMPAATISE</sequence>
<dbReference type="OrthoDB" id="4127142at2759"/>
<accession>A0A0N1H219</accession>
<comment type="caution">
    <text evidence="1">The sequence shown here is derived from an EMBL/GenBank/DDBJ whole genome shotgun (WGS) entry which is preliminary data.</text>
</comment>
<evidence type="ECO:0000313" key="1">
    <source>
        <dbReference type="EMBL" id="KPI38370.1"/>
    </source>
</evidence>